<sequence>MNFIEESDDESSKSDDEKTQDTLKAILTDNIDDWKWPCFEEYFDQLNCSMQRKVMIESINICPFVVIYPRKGNSYVELSSQLLINVLRKILPKFNKSVENNECIKPTVAARDLFHALEKLKDTLETLTDMDGNVYLKRLIQFVEKEFKQTITNRKKMITNKMVSYKMLWVFYTENLEIWYRCAISGQQIGGIITSTKQTKFGFRIYIDAINYDSVGFKHCQLERDIDMFEGEVSFSDLPVVPIELSTAQDFLKESIIANGKQFFNLASGHHFMSYEGPLLRERNMRIEKFKADGRVMIDLQSFATMNPGYNMGYSQPPNKCDVKMLKEKNIYIKANDINKDSNYFLAPALVYGFSFTVKEWGLFEVSKFSDI</sequence>
<comment type="caution">
    <text evidence="1">The sequence shown here is derived from an EMBL/GenBank/DDBJ whole genome shotgun (WGS) entry which is preliminary data.</text>
</comment>
<proteinExistence type="predicted"/>
<keyword evidence="2" id="KW-1185">Reference proteome</keyword>
<dbReference type="Proteomes" id="UP000789860">
    <property type="component" value="Unassembled WGS sequence"/>
</dbReference>
<protein>
    <submittedName>
        <fullName evidence="1">6885_t:CDS:1</fullName>
    </submittedName>
</protein>
<accession>A0ACA9KNN7</accession>
<evidence type="ECO:0000313" key="1">
    <source>
        <dbReference type="EMBL" id="CAG8483432.1"/>
    </source>
</evidence>
<reference evidence="1" key="1">
    <citation type="submission" date="2021-06" db="EMBL/GenBank/DDBJ databases">
        <authorList>
            <person name="Kallberg Y."/>
            <person name="Tangrot J."/>
            <person name="Rosling A."/>
        </authorList>
    </citation>
    <scope>NUCLEOTIDE SEQUENCE</scope>
    <source>
        <strain evidence="1">AU212A</strain>
    </source>
</reference>
<evidence type="ECO:0000313" key="2">
    <source>
        <dbReference type="Proteomes" id="UP000789860"/>
    </source>
</evidence>
<name>A0ACA9KNN7_9GLOM</name>
<organism evidence="1 2">
    <name type="scientific">Scutellospora calospora</name>
    <dbReference type="NCBI Taxonomy" id="85575"/>
    <lineage>
        <taxon>Eukaryota</taxon>
        <taxon>Fungi</taxon>
        <taxon>Fungi incertae sedis</taxon>
        <taxon>Mucoromycota</taxon>
        <taxon>Glomeromycotina</taxon>
        <taxon>Glomeromycetes</taxon>
        <taxon>Diversisporales</taxon>
        <taxon>Gigasporaceae</taxon>
        <taxon>Scutellospora</taxon>
    </lineage>
</organism>
<gene>
    <name evidence="1" type="ORF">SCALOS_LOCUS2522</name>
</gene>
<dbReference type="EMBL" id="CAJVPM010002276">
    <property type="protein sequence ID" value="CAG8483432.1"/>
    <property type="molecule type" value="Genomic_DNA"/>
</dbReference>
<feature type="non-terminal residue" evidence="1">
    <location>
        <position position="372"/>
    </location>
</feature>